<gene>
    <name evidence="4" type="ORF">CR205_11155</name>
</gene>
<dbReference type="PIRSF" id="PIRSF005962">
    <property type="entry name" value="Pept_M20D_amidohydro"/>
    <property type="match status" value="1"/>
</dbReference>
<dbReference type="FunFam" id="3.30.70.360:FF:000001">
    <property type="entry name" value="N-acetyldiaminopimelate deacetylase"/>
    <property type="match status" value="1"/>
</dbReference>
<sequence>MNSVSQRDSQKQSQLHKDLIEWRRYLHQNPELGLEEYNTQRFVMEKLTEMGVSNKPVTETGVVALIEGRTTGPTVAIRADMDALPIQDEKDVLYKSQIPGKGHMCGHDAHTAMLLGAARLLKENPPESGNVKLIFQPAEEGRFGADKMIKAGALEDPKVDSIVALHVQPTVPAGEATITEGITCAAADFFEVDIIGKGGHAAHPHQAVDPITITSEVISSLQQITSRQVDPLSPAVITIGQIHGGTADNVIPTSVRFGGTVRTMDVALREQMEEKMESVIKGITSAFGATYNLNYQYFFPSVVNDKRLVPLIEETAEEILGEGKMTHVKPSMGGEDFSFFTHRVPGLMFRLGVGNKAKGIEAPLHHSKFDLDEDALPLGSAMLARFANKYLLKQQRGK</sequence>
<dbReference type="PANTHER" id="PTHR11014">
    <property type="entry name" value="PEPTIDASE M20 FAMILY MEMBER"/>
    <property type="match status" value="1"/>
</dbReference>
<dbReference type="SUPFAM" id="SSF55031">
    <property type="entry name" value="Bacterial exopeptidase dimerisation domain"/>
    <property type="match status" value="1"/>
</dbReference>
<keyword evidence="5" id="KW-1185">Reference proteome</keyword>
<feature type="domain" description="Peptidase M20 dimerisation" evidence="3">
    <location>
        <begin position="190"/>
        <end position="281"/>
    </location>
</feature>
<dbReference type="GO" id="GO:0046872">
    <property type="term" value="F:metal ion binding"/>
    <property type="evidence" value="ECO:0007669"/>
    <property type="project" value="UniProtKB-KW"/>
</dbReference>
<feature type="binding site" evidence="2">
    <location>
        <position position="107"/>
    </location>
    <ligand>
        <name>Mn(2+)</name>
        <dbReference type="ChEBI" id="CHEBI:29035"/>
        <label>2</label>
    </ligand>
</feature>
<reference evidence="4 5" key="1">
    <citation type="submission" date="2017-10" db="EMBL/GenBank/DDBJ databases">
        <title>Bacillus sp. nov., a halophilic bacterium isolated from a Yangshapao Lake.</title>
        <authorList>
            <person name="Wang H."/>
        </authorList>
    </citation>
    <scope>NUCLEOTIDE SEQUENCE [LARGE SCALE GENOMIC DNA]</scope>
    <source>
        <strain evidence="4 5">YSP-3</strain>
    </source>
</reference>
<dbReference type="InterPro" id="IPR036264">
    <property type="entry name" value="Bact_exopeptidase_dim_dom"/>
</dbReference>
<evidence type="ECO:0000259" key="3">
    <source>
        <dbReference type="Pfam" id="PF07687"/>
    </source>
</evidence>
<comment type="cofactor">
    <cofactor evidence="2">
        <name>Mn(2+)</name>
        <dbReference type="ChEBI" id="CHEBI:29035"/>
    </cofactor>
    <text evidence="2">The Mn(2+) ion enhances activity.</text>
</comment>
<dbReference type="RefSeq" id="WP_110519540.1">
    <property type="nucleotide sequence ID" value="NZ_PDOF01000001.1"/>
</dbReference>
<comment type="caution">
    <text evidence="4">The sequence shown here is derived from an EMBL/GenBank/DDBJ whole genome shotgun (WGS) entry which is preliminary data.</text>
</comment>
<dbReference type="Gene3D" id="3.30.70.360">
    <property type="match status" value="1"/>
</dbReference>
<evidence type="ECO:0000313" key="4">
    <source>
        <dbReference type="EMBL" id="PYZ99084.1"/>
    </source>
</evidence>
<dbReference type="EMBL" id="PDOF01000001">
    <property type="protein sequence ID" value="PYZ99084.1"/>
    <property type="molecule type" value="Genomic_DNA"/>
</dbReference>
<evidence type="ECO:0000313" key="5">
    <source>
        <dbReference type="Proteomes" id="UP000248066"/>
    </source>
</evidence>
<dbReference type="Pfam" id="PF07687">
    <property type="entry name" value="M20_dimer"/>
    <property type="match status" value="1"/>
</dbReference>
<protein>
    <submittedName>
        <fullName evidence="4">Amidohydrolase</fullName>
    </submittedName>
</protein>
<name>A0A2W0HB46_9BACI</name>
<dbReference type="GO" id="GO:0050118">
    <property type="term" value="F:N-acetyldiaminopimelate deacetylase activity"/>
    <property type="evidence" value="ECO:0007669"/>
    <property type="project" value="UniProtKB-ARBA"/>
</dbReference>
<dbReference type="NCBIfam" id="TIGR01891">
    <property type="entry name" value="amidohydrolases"/>
    <property type="match status" value="1"/>
</dbReference>
<feature type="binding site" evidence="2">
    <location>
        <position position="166"/>
    </location>
    <ligand>
        <name>Mn(2+)</name>
        <dbReference type="ChEBI" id="CHEBI:29035"/>
        <label>2</label>
    </ligand>
</feature>
<keyword evidence="1 4" id="KW-0378">Hydrolase</keyword>
<proteinExistence type="predicted"/>
<dbReference type="OrthoDB" id="9776731at2"/>
<dbReference type="InterPro" id="IPR002933">
    <property type="entry name" value="Peptidase_M20"/>
</dbReference>
<dbReference type="InterPro" id="IPR011650">
    <property type="entry name" value="Peptidase_M20_dimer"/>
</dbReference>
<keyword evidence="2" id="KW-0464">Manganese</keyword>
<dbReference type="InterPro" id="IPR017439">
    <property type="entry name" value="Amidohydrolase"/>
</dbReference>
<keyword evidence="2" id="KW-0479">Metal-binding</keyword>
<dbReference type="Pfam" id="PF01546">
    <property type="entry name" value="Peptidase_M20"/>
    <property type="match status" value="1"/>
</dbReference>
<dbReference type="AlphaFoldDB" id="A0A2W0HB46"/>
<evidence type="ECO:0000256" key="1">
    <source>
        <dbReference type="ARBA" id="ARBA00022801"/>
    </source>
</evidence>
<dbReference type="SUPFAM" id="SSF53187">
    <property type="entry name" value="Zn-dependent exopeptidases"/>
    <property type="match status" value="1"/>
</dbReference>
<dbReference type="Gene3D" id="3.40.630.10">
    <property type="entry name" value="Zn peptidases"/>
    <property type="match status" value="1"/>
</dbReference>
<feature type="binding site" evidence="2">
    <location>
        <position position="105"/>
    </location>
    <ligand>
        <name>Mn(2+)</name>
        <dbReference type="ChEBI" id="CHEBI:29035"/>
        <label>2</label>
    </ligand>
</feature>
<feature type="binding site" evidence="2">
    <location>
        <position position="365"/>
    </location>
    <ligand>
        <name>Mn(2+)</name>
        <dbReference type="ChEBI" id="CHEBI:29035"/>
        <label>2</label>
    </ligand>
</feature>
<dbReference type="Proteomes" id="UP000248066">
    <property type="component" value="Unassembled WGS sequence"/>
</dbReference>
<evidence type="ECO:0000256" key="2">
    <source>
        <dbReference type="PIRSR" id="PIRSR005962-1"/>
    </source>
</evidence>
<dbReference type="GO" id="GO:0019877">
    <property type="term" value="P:diaminopimelate biosynthetic process"/>
    <property type="evidence" value="ECO:0007669"/>
    <property type="project" value="UniProtKB-ARBA"/>
</dbReference>
<accession>A0A2W0HB46</accession>
<feature type="binding site" evidence="2">
    <location>
        <position position="140"/>
    </location>
    <ligand>
        <name>Mn(2+)</name>
        <dbReference type="ChEBI" id="CHEBI:29035"/>
        <label>2</label>
    </ligand>
</feature>
<dbReference type="CDD" id="cd03886">
    <property type="entry name" value="M20_Acy1"/>
    <property type="match status" value="1"/>
</dbReference>
<organism evidence="4 5">
    <name type="scientific">Alteribacter lacisalsi</name>
    <dbReference type="NCBI Taxonomy" id="2045244"/>
    <lineage>
        <taxon>Bacteria</taxon>
        <taxon>Bacillati</taxon>
        <taxon>Bacillota</taxon>
        <taxon>Bacilli</taxon>
        <taxon>Bacillales</taxon>
        <taxon>Bacillaceae</taxon>
        <taxon>Alteribacter</taxon>
    </lineage>
</organism>
<dbReference type="PANTHER" id="PTHR11014:SF63">
    <property type="entry name" value="METALLOPEPTIDASE, PUTATIVE (AFU_ORTHOLOGUE AFUA_6G09600)-RELATED"/>
    <property type="match status" value="1"/>
</dbReference>